<dbReference type="InterPro" id="IPR051223">
    <property type="entry name" value="Polycystin"/>
</dbReference>
<dbReference type="SUPFAM" id="SSF49299">
    <property type="entry name" value="PKD domain"/>
    <property type="match status" value="1"/>
</dbReference>
<dbReference type="SMART" id="SM00308">
    <property type="entry name" value="LH2"/>
    <property type="match status" value="1"/>
</dbReference>
<dbReference type="FunFam" id="2.60.60.20:FF:000022">
    <property type="entry name" value="Uncharacterized protein"/>
    <property type="match status" value="1"/>
</dbReference>
<name>A0A7R9BPV8_9CRUS</name>
<dbReference type="CDD" id="cd00146">
    <property type="entry name" value="PKD"/>
    <property type="match status" value="1"/>
</dbReference>
<feature type="domain" description="PLAT" evidence="5">
    <location>
        <begin position="2118"/>
        <end position="2240"/>
    </location>
</feature>
<feature type="transmembrane region" description="Helical" evidence="3">
    <location>
        <begin position="2326"/>
        <end position="2348"/>
    </location>
</feature>
<evidence type="ECO:0000259" key="5">
    <source>
        <dbReference type="PROSITE" id="PS50095"/>
    </source>
</evidence>
<dbReference type="EMBL" id="OA883111">
    <property type="protein sequence ID" value="CAD7277973.1"/>
    <property type="molecule type" value="Genomic_DNA"/>
</dbReference>
<dbReference type="PROSITE" id="PS50095">
    <property type="entry name" value="PLAT"/>
    <property type="match status" value="1"/>
</dbReference>
<dbReference type="Gene3D" id="2.60.40.10">
    <property type="entry name" value="Immunoglobulins"/>
    <property type="match status" value="1"/>
</dbReference>
<dbReference type="PANTHER" id="PTHR10877:SF150">
    <property type="entry name" value="REJ DOMAIN-CONTAINING PROTEIN"/>
    <property type="match status" value="1"/>
</dbReference>
<accession>A0A7R9BPV8</accession>
<dbReference type="EMBL" id="CAJPEX010001074">
    <property type="protein sequence ID" value="CAG0918125.1"/>
    <property type="molecule type" value="Genomic_DNA"/>
</dbReference>
<feature type="domain" description="PKD" evidence="4">
    <location>
        <begin position="710"/>
        <end position="778"/>
    </location>
</feature>
<comment type="caution">
    <text evidence="1">Lacks conserved residue(s) required for the propagation of feature annotation.</text>
</comment>
<keyword evidence="3" id="KW-0472">Membrane</keyword>
<dbReference type="InterPro" id="IPR013783">
    <property type="entry name" value="Ig-like_fold"/>
</dbReference>
<dbReference type="PANTHER" id="PTHR10877">
    <property type="entry name" value="POLYCYSTIN FAMILY MEMBER"/>
    <property type="match status" value="1"/>
</dbReference>
<evidence type="ECO:0000256" key="3">
    <source>
        <dbReference type="SAM" id="Phobius"/>
    </source>
</evidence>
<organism evidence="6">
    <name type="scientific">Notodromas monacha</name>
    <dbReference type="NCBI Taxonomy" id="399045"/>
    <lineage>
        <taxon>Eukaryota</taxon>
        <taxon>Metazoa</taxon>
        <taxon>Ecdysozoa</taxon>
        <taxon>Arthropoda</taxon>
        <taxon>Crustacea</taxon>
        <taxon>Oligostraca</taxon>
        <taxon>Ostracoda</taxon>
        <taxon>Podocopa</taxon>
        <taxon>Podocopida</taxon>
        <taxon>Cypridocopina</taxon>
        <taxon>Cypridoidea</taxon>
        <taxon>Cyprididae</taxon>
        <taxon>Notodromas</taxon>
    </lineage>
</organism>
<feature type="transmembrane region" description="Helical" evidence="3">
    <location>
        <begin position="2073"/>
        <end position="2093"/>
    </location>
</feature>
<dbReference type="PROSITE" id="PS50093">
    <property type="entry name" value="PKD"/>
    <property type="match status" value="1"/>
</dbReference>
<dbReference type="GO" id="GO:0005929">
    <property type="term" value="C:cilium"/>
    <property type="evidence" value="ECO:0007669"/>
    <property type="project" value="UniProtKB-ARBA"/>
</dbReference>
<keyword evidence="3" id="KW-1133">Transmembrane helix</keyword>
<dbReference type="InterPro" id="IPR000601">
    <property type="entry name" value="PKD_dom"/>
</dbReference>
<sequence length="2430" mass="271900">MVLTGISARLTYDGQVEQPPTGVGDTAFFKNTDYNANGRTYWITKNTFDLPTTSYPNVGVTIDTFNVPQFIRYADTPLVYEMPFYCQAGCPMAPPAPPSGATMTSPPDEYHGYGTTYGFAHNSVRAVYKCPAGSVFSGFNTETFISECVGKQGWVPNVVPSCEFPTTQAPNTNDCPSPPVPPLGMSVSTSGGSSPAAPFVSGLTSQQYKMYNGTAVNVTELHDPLSPPSTPFNASQSCLVLYDSMKDGNWFATEDICTGAANWMSPSPFICQAVEASEYTTLTDRRLYRVKSTDPTKHSARNITTMNDFCYAHRCGVLAELRSPSEIISATVLLDGIYPLDVPPSGIGSSQRVMISPSKRSVYTSAANVSASHLLYDGVTALNLGTANGSGDCVLLEKGVSGWVYKKTECFPATVSEPERLPFLCQAVTTEEPTTEYTTDPPSTTPAWPGSPADAIFLNWSPLEDDATLYSFEFYGLGNGTLDLLVLQPGCATESYCSSSDVCRTSCGAMNGNLIVPCDVNPATAICSLERQCEVSGTPVCTSGQKTQYTIVNRFTVSVLEDGHVFYPLDPPLPVKKGFIVGFDPSRGARIAWRSVAPGESPDAGGVSLTETFTASDYGATNGRHYIRANLRNPFIYTVPLVYPGPMLNPTTHGYQFKVQLTSNQAGVNSSSGNGSYINVQIPITGFNMSIQPLHVVVGTAANLSYFMTTGSNVSVTYDWGDSSLQSQIINNCTNSSFSRNHTYVNEGIYQIRITVKNEWGTFTWNHTLHAQYPVTTAWKLMDDAPVLLPPGDVVFQTLYPIGMRLPTDATALLEYGDGQSIQFPIDEGFGQGFNFTSNRTYEKRGTYYVQIKIHNLASMINITNRVQIYERIINLGSVVQFLPFLPRASDIKDFCDERYGKNYTYKWVRYIDMKMEFTHTYYERGFFMVEARAHNDLSMDYQVVQFPISGIPCAPPHLWIRFNDTRFWAAPKYIKGRTTQLVALGFLDCNITLVTKKAWEIVKVEPTLGLLREVITNISALPSHNKSILAIPPGYLDVGIYRAKYTMTILVNEESELDKKAPFQRSAYSYLIITPTSLEAYLTKGGETLYRRGVNQSLALLPTLWSIDPDDPDNNQDFEIKWWCKRQGENLTETGMPYWAGKYNDSYISVPLDTQRNNLYYETNNTYGNETIQVEYPDLGGCFGWGPGLLNISDQYLVLNMSQFRTWPQTYEIIAEVKKGMRRDYKALQVEIVEGNPPLIEIGCQTTQMCLTDETGMRFNPSMRTSLIAICTQNCMDESSLTWSWTISINVQGVTQTLNVTQWAVGHDEHQLAISKDLYSNYSFVDEFFVDLLVTTQDGEIGRAAVNLRRNLGPDAICGIDPPKNKILSFDSFGNSSKFLSRTRGNMIQKRVFFSGIFLRVKTKQKKGGNELGKSLLEDFDFYCNNFTDPEDDALGRYVLIARPMSGLMYTKQLRYGKESESRFVLPFGDWSLSAEVHDAFGAFTEIFLENVTVSKPSPDEFETWLDSQEMTRNLGEGDQNRLNQVVFAIKLLKETGWPELEPPPTTTTQPSTTTTFTTTEAPSTTDPYFNNRDSAVEEINSVAAAAKKQEFYLKQMRSINADSVLDCVQLFDSLRNMVGQGQTTDTNGRALAAELLTGDCVTKTLTNIDLSDSSEVAGMVESMLCAMTALLRSTAQLIMTDQVLPTELNWNGMNASQFAMAKLDLERRMGMTTTVTPLPGSDPSVSTTTTLSPDDLLLEEMIAYEQSVLETQKAKAKNDTDAIVQAVESMQQKITSILLAAETPVRVIGSCGTDMELVVNMMVRVIKRIKEAYNYTVDIPNVYLEVVNSSYTQNYTNYTTETRSDYRFSTEIVDVVDIEQDIVISIPIGSRDENGTLTESATMPEMSFFPTPVARRGHHMVYFQFNISNPYSGMSAQIATANVSTKLAVFIGRYKQPNAFTGEYDFVYDLRKLRHYNYTDKRLQPWDPYNNDTKEYQFPIYNVFVNDIYVANWTGTYWVGLLQFVDGAETEAYFQSPKANNLTWNNILDANTTHTVCGCNHLTNFGSGFFVMPNTIDFDYVFANAGFLDNLTIYCTLIVVTSLYIFLVVWARKKDKKDVEQLGVIPLPDNKPEDKYLYEILVMTGQGAECATHSQVSFILSGEYDETDVRTFGDQTYLKRQVFQSGQFDNFVMATGRPMGPLNYLRIWHDNTGKGQLASWYLNFIVIRDLQTGEKYQFIANEWFAVEKGDGLIDRLLPVAGKEQMSQFAHLFQSTSKKNLQDGHLWFSIFMRPPRSRFTRVQRVSSCVALLYLSMLVNAMWYQRTADDTASGMKFGPFSISPEQIGVGVMSNLIVFPPSFLIIYLFRNSRRRVLRDSRIEKAIGEQRRKQLDERKNNPFADRKRLEQEDQLLQDASTSSAASEIRYVDASGNVMVKKRMERKKKFLLP</sequence>
<feature type="compositionally biased region" description="Low complexity" evidence="2">
    <location>
        <begin position="1548"/>
        <end position="1569"/>
    </location>
</feature>
<evidence type="ECO:0000313" key="6">
    <source>
        <dbReference type="EMBL" id="CAD7277973.1"/>
    </source>
</evidence>
<dbReference type="InterPro" id="IPR000434">
    <property type="entry name" value="PC1"/>
</dbReference>
<reference evidence="6" key="1">
    <citation type="submission" date="2020-11" db="EMBL/GenBank/DDBJ databases">
        <authorList>
            <person name="Tran Van P."/>
        </authorList>
    </citation>
    <scope>NUCLEOTIDE SEQUENCE</scope>
</reference>
<dbReference type="Pfam" id="PF00801">
    <property type="entry name" value="PKD"/>
    <property type="match status" value="1"/>
</dbReference>
<dbReference type="InterPro" id="IPR001024">
    <property type="entry name" value="PLAT/LH2_dom"/>
</dbReference>
<dbReference type="Pfam" id="PF01477">
    <property type="entry name" value="PLAT"/>
    <property type="match status" value="1"/>
</dbReference>
<evidence type="ECO:0000256" key="1">
    <source>
        <dbReference type="PROSITE-ProRule" id="PRU00152"/>
    </source>
</evidence>
<dbReference type="Gene3D" id="2.60.60.20">
    <property type="entry name" value="PLAT/LH2 domain"/>
    <property type="match status" value="1"/>
</dbReference>
<dbReference type="SUPFAM" id="SSF49723">
    <property type="entry name" value="Lipase/lipooxygenase domain (PLAT/LH2 domain)"/>
    <property type="match status" value="1"/>
</dbReference>
<feature type="region of interest" description="Disordered" evidence="2">
    <location>
        <begin position="1540"/>
        <end position="1571"/>
    </location>
</feature>
<dbReference type="GO" id="GO:0005262">
    <property type="term" value="F:calcium channel activity"/>
    <property type="evidence" value="ECO:0007669"/>
    <property type="project" value="TreeGrafter"/>
</dbReference>
<keyword evidence="3" id="KW-0812">Transmembrane</keyword>
<dbReference type="OrthoDB" id="6366166at2759"/>
<proteinExistence type="predicted"/>
<dbReference type="InterPro" id="IPR035986">
    <property type="entry name" value="PKD_dom_sf"/>
</dbReference>
<protein>
    <submittedName>
        <fullName evidence="6">Uncharacterized protein</fullName>
    </submittedName>
</protein>
<dbReference type="InterPro" id="IPR036392">
    <property type="entry name" value="PLAT/LH2_dom_sf"/>
</dbReference>
<gene>
    <name evidence="6" type="ORF">NMOB1V02_LOCUS5689</name>
</gene>
<keyword evidence="7" id="KW-1185">Reference proteome</keyword>
<dbReference type="GO" id="GO:0050982">
    <property type="term" value="P:detection of mechanical stimulus"/>
    <property type="evidence" value="ECO:0007669"/>
    <property type="project" value="TreeGrafter"/>
</dbReference>
<dbReference type="Proteomes" id="UP000678499">
    <property type="component" value="Unassembled WGS sequence"/>
</dbReference>
<evidence type="ECO:0000259" key="4">
    <source>
        <dbReference type="PROSITE" id="PS50093"/>
    </source>
</evidence>
<evidence type="ECO:0000256" key="2">
    <source>
        <dbReference type="SAM" id="MobiDB-lite"/>
    </source>
</evidence>
<dbReference type="GO" id="GO:0016020">
    <property type="term" value="C:membrane"/>
    <property type="evidence" value="ECO:0007669"/>
    <property type="project" value="InterPro"/>
</dbReference>
<feature type="transmembrane region" description="Helical" evidence="3">
    <location>
        <begin position="2286"/>
        <end position="2306"/>
    </location>
</feature>
<evidence type="ECO:0000313" key="7">
    <source>
        <dbReference type="Proteomes" id="UP000678499"/>
    </source>
</evidence>
<dbReference type="PRINTS" id="PR00500">
    <property type="entry name" value="POLYCYSTIN1"/>
</dbReference>